<evidence type="ECO:0000313" key="12">
    <source>
        <dbReference type="Proteomes" id="UP000214746"/>
    </source>
</evidence>
<evidence type="ECO:0000256" key="8">
    <source>
        <dbReference type="RuleBase" id="RU363069"/>
    </source>
</evidence>
<evidence type="ECO:0000313" key="11">
    <source>
        <dbReference type="EMBL" id="PZE22709.1"/>
    </source>
</evidence>
<dbReference type="PANTHER" id="PTHR30337">
    <property type="entry name" value="COMPONENT OF ATP-DEPENDENT DSDNA EXONUCLEASE"/>
    <property type="match status" value="1"/>
</dbReference>
<feature type="domain" description="Calcineurin-like phosphoesterase" evidence="9">
    <location>
        <begin position="1"/>
        <end position="224"/>
    </location>
</feature>
<dbReference type="EMBL" id="NHRJ02000001">
    <property type="protein sequence ID" value="PZE22709.1"/>
    <property type="molecule type" value="Genomic_DNA"/>
</dbReference>
<dbReference type="InterPro" id="IPR050535">
    <property type="entry name" value="DNA_Repair-Maintenance_Comp"/>
</dbReference>
<dbReference type="AlphaFoldDB" id="A0A2W1NDC9"/>
<dbReference type="GO" id="GO:0008408">
    <property type="term" value="F:3'-5' exonuclease activity"/>
    <property type="evidence" value="ECO:0007669"/>
    <property type="project" value="InterPro"/>
</dbReference>
<dbReference type="SUPFAM" id="SSF56300">
    <property type="entry name" value="Metallo-dependent phosphatases"/>
    <property type="match status" value="1"/>
</dbReference>
<dbReference type="InterPro" id="IPR026843">
    <property type="entry name" value="SbcD_C"/>
</dbReference>
<comment type="function">
    <text evidence="8">SbcCD cleaves DNA hairpin structures. These structures can inhibit DNA replication and are intermediates in certain DNA recombination reactions. The complex acts as a 3'-&gt;5' double strand exonuclease that can open hairpins. It also has a 5' single-strand endonuclease activity.</text>
</comment>
<dbReference type="Proteomes" id="UP000214746">
    <property type="component" value="Unassembled WGS sequence"/>
</dbReference>
<keyword evidence="6 8" id="KW-0269">Exonuclease</keyword>
<dbReference type="CDD" id="cd00840">
    <property type="entry name" value="MPP_Mre11_N"/>
    <property type="match status" value="1"/>
</dbReference>
<dbReference type="NCBIfam" id="TIGR00619">
    <property type="entry name" value="sbcd"/>
    <property type="match status" value="1"/>
</dbReference>
<comment type="similarity">
    <text evidence="1 8">Belongs to the SbcD family.</text>
</comment>
<dbReference type="InterPro" id="IPR041796">
    <property type="entry name" value="Mre11_N"/>
</dbReference>
<keyword evidence="7 8" id="KW-0233">DNA recombination</keyword>
<evidence type="ECO:0000256" key="1">
    <source>
        <dbReference type="ARBA" id="ARBA00010555"/>
    </source>
</evidence>
<proteinExistence type="inferred from homology"/>
<dbReference type="PANTHER" id="PTHR30337:SF0">
    <property type="entry name" value="NUCLEASE SBCCD SUBUNIT D"/>
    <property type="match status" value="1"/>
</dbReference>
<dbReference type="RefSeq" id="WP_089198478.1">
    <property type="nucleotide sequence ID" value="NZ_NHRJ02000001.1"/>
</dbReference>
<dbReference type="InterPro" id="IPR004843">
    <property type="entry name" value="Calcineurin-like_PHP"/>
</dbReference>
<dbReference type="InterPro" id="IPR029052">
    <property type="entry name" value="Metallo-depent_PP-like"/>
</dbReference>
<evidence type="ECO:0000256" key="3">
    <source>
        <dbReference type="ARBA" id="ARBA00013365"/>
    </source>
</evidence>
<organism evidence="11 12">
    <name type="scientific">Paenibacillus xerothermodurans</name>
    <dbReference type="NCBI Taxonomy" id="1977292"/>
    <lineage>
        <taxon>Bacteria</taxon>
        <taxon>Bacillati</taxon>
        <taxon>Bacillota</taxon>
        <taxon>Bacilli</taxon>
        <taxon>Bacillales</taxon>
        <taxon>Paenibacillaceae</taxon>
        <taxon>Paenibacillus</taxon>
    </lineage>
</organism>
<evidence type="ECO:0000259" key="9">
    <source>
        <dbReference type="Pfam" id="PF00149"/>
    </source>
</evidence>
<comment type="subunit">
    <text evidence="2 8">Heterodimer of SbcC and SbcD.</text>
</comment>
<evidence type="ECO:0000256" key="5">
    <source>
        <dbReference type="ARBA" id="ARBA00022801"/>
    </source>
</evidence>
<feature type="domain" description="Nuclease SbcCD subunit D C-terminal" evidence="10">
    <location>
        <begin position="275"/>
        <end position="365"/>
    </location>
</feature>
<protein>
    <recommendedName>
        <fullName evidence="3 8">Nuclease SbcCD subunit D</fullName>
    </recommendedName>
</protein>
<keyword evidence="4 8" id="KW-0540">Nuclease</keyword>
<accession>A0A2W1NDC9</accession>
<dbReference type="OrthoDB" id="9773856at2"/>
<comment type="caution">
    <text evidence="11">The sequence shown here is derived from an EMBL/GenBank/DDBJ whole genome shotgun (WGS) entry which is preliminary data.</text>
</comment>
<evidence type="ECO:0000256" key="4">
    <source>
        <dbReference type="ARBA" id="ARBA00022722"/>
    </source>
</evidence>
<dbReference type="GO" id="GO:0004519">
    <property type="term" value="F:endonuclease activity"/>
    <property type="evidence" value="ECO:0007669"/>
    <property type="project" value="UniProtKB-KW"/>
</dbReference>
<keyword evidence="12" id="KW-1185">Reference proteome</keyword>
<sequence length="389" mass="43104">MRILHTADWHFGRTLEGRSRLAEQEAFVEELTHLVRDQQIDLVLVAGDVYDSVNPPAAAEQLFYDALSHLADNGSRPVAVIAGNHDHPDRLAAAAPLAQKLGVMLKGLPEDDSELIHIARTGEQARLFALPYPSESRLKELLSDDAQEETLRAAYSEKVKYIVSQQARHFGPDTVNLIMSHIYVLGGAESESERPIQVGGAYTVDTSALAMGAQYVALGHLHRPQNIKAASLMRYSGSPLAYSFSEAGQAKSVTVIDVQPGADAQLEEVFLTSGRPLTRWKAADGLSRVHLWLDEGRDKNAWIDLEIHMTESMSMEQIHTLRKAHDGIVNIRPIYPEMEAAAAAEASMRSMPMDELFRRYYARQTGGAEPETELVQLFMELLELETSHV</sequence>
<reference evidence="11" key="1">
    <citation type="submission" date="2018-06" db="EMBL/GenBank/DDBJ databases">
        <title>Paenibacillus xerothermodurans sp. nov. an extremely dry heat resistant spore forming bacterium isolated from the soil of Cape Canaveral, Florida.</title>
        <authorList>
            <person name="Seuylemezian A."/>
            <person name="Kaur N."/>
            <person name="Patil P."/>
            <person name="Patil P."/>
            <person name="Mayilraj S."/>
            <person name="Vaishampayan P."/>
        </authorList>
    </citation>
    <scope>NUCLEOTIDE SEQUENCE [LARGE SCALE GENOMIC DNA]</scope>
    <source>
        <strain evidence="11">ATCC 27380</strain>
    </source>
</reference>
<gene>
    <name evidence="8" type="primary">sbcD</name>
    <name evidence="11" type="ORF">CBW46_002785</name>
</gene>
<evidence type="ECO:0000256" key="7">
    <source>
        <dbReference type="ARBA" id="ARBA00023172"/>
    </source>
</evidence>
<dbReference type="GO" id="GO:0006310">
    <property type="term" value="P:DNA recombination"/>
    <property type="evidence" value="ECO:0007669"/>
    <property type="project" value="UniProtKB-KW"/>
</dbReference>
<dbReference type="Pfam" id="PF12320">
    <property type="entry name" value="SbcD_C"/>
    <property type="match status" value="1"/>
</dbReference>
<keyword evidence="5 8" id="KW-0378">Hydrolase</keyword>
<dbReference type="Pfam" id="PF00149">
    <property type="entry name" value="Metallophos"/>
    <property type="match status" value="1"/>
</dbReference>
<name>A0A2W1NDC9_PAEXE</name>
<dbReference type="Gene3D" id="3.60.21.10">
    <property type="match status" value="1"/>
</dbReference>
<keyword evidence="8" id="KW-0235">DNA replication</keyword>
<evidence type="ECO:0000256" key="6">
    <source>
        <dbReference type="ARBA" id="ARBA00022839"/>
    </source>
</evidence>
<dbReference type="InterPro" id="IPR004593">
    <property type="entry name" value="SbcD"/>
</dbReference>
<evidence type="ECO:0000256" key="2">
    <source>
        <dbReference type="ARBA" id="ARBA00011322"/>
    </source>
</evidence>
<keyword evidence="8" id="KW-0255">Endonuclease</keyword>
<evidence type="ECO:0000259" key="10">
    <source>
        <dbReference type="Pfam" id="PF12320"/>
    </source>
</evidence>
<dbReference type="GO" id="GO:0006260">
    <property type="term" value="P:DNA replication"/>
    <property type="evidence" value="ECO:0007669"/>
    <property type="project" value="UniProtKB-KW"/>
</dbReference>